<comment type="caution">
    <text evidence="7">The sequence shown here is derived from an EMBL/GenBank/DDBJ whole genome shotgun (WGS) entry which is preliminary data.</text>
</comment>
<feature type="region of interest" description="Disordered" evidence="5">
    <location>
        <begin position="63"/>
        <end position="137"/>
    </location>
</feature>
<protein>
    <recommendedName>
        <fullName evidence="6">Bromodomain associated domain-containing protein</fullName>
    </recommendedName>
</protein>
<keyword evidence="8" id="KW-1185">Reference proteome</keyword>
<comment type="subcellular location">
    <subcellularLocation>
        <location evidence="1">Nucleus</location>
    </subcellularLocation>
</comment>
<feature type="domain" description="Bromodomain associated" evidence="6">
    <location>
        <begin position="3"/>
        <end position="58"/>
    </location>
</feature>
<dbReference type="Pfam" id="PF07524">
    <property type="entry name" value="Bromo_TP"/>
    <property type="match status" value="1"/>
</dbReference>
<keyword evidence="4" id="KW-0539">Nucleus</keyword>
<dbReference type="GO" id="GO:0005634">
    <property type="term" value="C:nucleus"/>
    <property type="evidence" value="ECO:0007669"/>
    <property type="project" value="UniProtKB-SubCell"/>
</dbReference>
<evidence type="ECO:0000256" key="1">
    <source>
        <dbReference type="ARBA" id="ARBA00004123"/>
    </source>
</evidence>
<evidence type="ECO:0000313" key="7">
    <source>
        <dbReference type="EMBL" id="KAF5363443.1"/>
    </source>
</evidence>
<evidence type="ECO:0000256" key="2">
    <source>
        <dbReference type="ARBA" id="ARBA00023015"/>
    </source>
</evidence>
<sequence length="137" mass="14985">MDIGFESADAQSMWRLEVETVAYIQQLFERAHEYANLANRAGAITSDLLVTLNDFGVEPKELYPLAKKRRGLHPSVTTSSPAPNASTDSQPNPAIPAPTSKKRLKRKFRLSPTKLTFSASRSSSPELLASDDESGPP</sequence>
<name>A0A8H5LNB0_9AGAR</name>
<feature type="compositionally biased region" description="Polar residues" evidence="5">
    <location>
        <begin position="75"/>
        <end position="92"/>
    </location>
</feature>
<dbReference type="InterPro" id="IPR009072">
    <property type="entry name" value="Histone-fold"/>
</dbReference>
<dbReference type="Gene3D" id="1.10.20.10">
    <property type="entry name" value="Histone, subunit A"/>
    <property type="match status" value="1"/>
</dbReference>
<keyword evidence="3" id="KW-0804">Transcription</keyword>
<organism evidence="7 8">
    <name type="scientific">Leucocoprinus leucothites</name>
    <dbReference type="NCBI Taxonomy" id="201217"/>
    <lineage>
        <taxon>Eukaryota</taxon>
        <taxon>Fungi</taxon>
        <taxon>Dikarya</taxon>
        <taxon>Basidiomycota</taxon>
        <taxon>Agaricomycotina</taxon>
        <taxon>Agaricomycetes</taxon>
        <taxon>Agaricomycetidae</taxon>
        <taxon>Agaricales</taxon>
        <taxon>Agaricineae</taxon>
        <taxon>Agaricaceae</taxon>
        <taxon>Leucocoprinus</taxon>
    </lineage>
</organism>
<feature type="compositionally biased region" description="Basic residues" evidence="5">
    <location>
        <begin position="100"/>
        <end position="109"/>
    </location>
</feature>
<dbReference type="OrthoDB" id="2193813at2759"/>
<feature type="compositionally biased region" description="Polar residues" evidence="5">
    <location>
        <begin position="113"/>
        <end position="125"/>
    </location>
</feature>
<dbReference type="EMBL" id="JAACJO010000001">
    <property type="protein sequence ID" value="KAF5363443.1"/>
    <property type="molecule type" value="Genomic_DNA"/>
</dbReference>
<evidence type="ECO:0000256" key="3">
    <source>
        <dbReference type="ARBA" id="ARBA00023163"/>
    </source>
</evidence>
<evidence type="ECO:0000259" key="6">
    <source>
        <dbReference type="Pfam" id="PF07524"/>
    </source>
</evidence>
<reference evidence="7 8" key="1">
    <citation type="journal article" date="2020" name="ISME J.">
        <title>Uncovering the hidden diversity of litter-decomposition mechanisms in mushroom-forming fungi.</title>
        <authorList>
            <person name="Floudas D."/>
            <person name="Bentzer J."/>
            <person name="Ahren D."/>
            <person name="Johansson T."/>
            <person name="Persson P."/>
            <person name="Tunlid A."/>
        </authorList>
    </citation>
    <scope>NUCLEOTIDE SEQUENCE [LARGE SCALE GENOMIC DNA]</scope>
    <source>
        <strain evidence="7 8">CBS 146.42</strain>
    </source>
</reference>
<dbReference type="GO" id="GO:0046982">
    <property type="term" value="F:protein heterodimerization activity"/>
    <property type="evidence" value="ECO:0007669"/>
    <property type="project" value="InterPro"/>
</dbReference>
<accession>A0A8H5LNB0</accession>
<dbReference type="AlphaFoldDB" id="A0A8H5LNB0"/>
<proteinExistence type="predicted"/>
<evidence type="ECO:0000313" key="8">
    <source>
        <dbReference type="Proteomes" id="UP000559027"/>
    </source>
</evidence>
<dbReference type="Proteomes" id="UP000559027">
    <property type="component" value="Unassembled WGS sequence"/>
</dbReference>
<gene>
    <name evidence="7" type="ORF">D9756_000839</name>
</gene>
<evidence type="ECO:0000256" key="5">
    <source>
        <dbReference type="SAM" id="MobiDB-lite"/>
    </source>
</evidence>
<evidence type="ECO:0000256" key="4">
    <source>
        <dbReference type="ARBA" id="ARBA00023242"/>
    </source>
</evidence>
<keyword evidence="2" id="KW-0805">Transcription regulation</keyword>
<dbReference type="InterPro" id="IPR006565">
    <property type="entry name" value="BTP"/>
</dbReference>